<feature type="domain" description="Gfo/Idh/MocA-like oxidoreductase N-terminal" evidence="2">
    <location>
        <begin position="32"/>
        <end position="145"/>
    </location>
</feature>
<dbReference type="InterPro" id="IPR036291">
    <property type="entry name" value="NAD(P)-bd_dom_sf"/>
</dbReference>
<evidence type="ECO:0000256" key="1">
    <source>
        <dbReference type="ARBA" id="ARBA00023002"/>
    </source>
</evidence>
<comment type="caution">
    <text evidence="4">The sequence shown here is derived from an EMBL/GenBank/DDBJ whole genome shotgun (WGS) entry which is preliminary data.</text>
</comment>
<keyword evidence="1" id="KW-0560">Oxidoreductase</keyword>
<dbReference type="Gene3D" id="3.40.50.720">
    <property type="entry name" value="NAD(P)-binding Rossmann-like Domain"/>
    <property type="match status" value="1"/>
</dbReference>
<dbReference type="Pfam" id="PF22725">
    <property type="entry name" value="GFO_IDH_MocA_C3"/>
    <property type="match status" value="1"/>
</dbReference>
<sequence>MARLRAAVIGLGRMGNTFDDEIRYEVARGGVFFLPYCHGPSYAASHQTDLVAGADPHGEQRAEFGSRFGLADSQLYADHRDMLAAERIDIVSVCTSARYRAQIVQDCAEAGVKAIWAEKPIAFTLEEADAMVQSCADHGVVMAVNCSRRWHPLFHEAHKLMKAGDLGEMLQVTGYGTCPLSSNGSHLIDTMCFLADSRVDWLFGELNETDAATADEDLQGNAYLAFANGLRGYMRGMNCGAANWDFEAIGTEGRIRSSTHGLDFELYRLVPGGIRGAGLPVKYPYPWPVSIEGMGEIIISDLLHCIETGDSPRCSGDDARHALEVAFGIHASHRSGGQRINLPLDERSQRILASESVHDHTPARFRRKAMFAQASR</sequence>
<dbReference type="PANTHER" id="PTHR43818:SF11">
    <property type="entry name" value="BCDNA.GH03377"/>
    <property type="match status" value="1"/>
</dbReference>
<evidence type="ECO:0000259" key="2">
    <source>
        <dbReference type="Pfam" id="PF01408"/>
    </source>
</evidence>
<evidence type="ECO:0000259" key="3">
    <source>
        <dbReference type="Pfam" id="PF22725"/>
    </source>
</evidence>
<organism evidence="4">
    <name type="scientific">Caldilineaceae bacterium SB0662_bin_9</name>
    <dbReference type="NCBI Taxonomy" id="2605258"/>
    <lineage>
        <taxon>Bacteria</taxon>
        <taxon>Bacillati</taxon>
        <taxon>Chloroflexota</taxon>
        <taxon>Caldilineae</taxon>
        <taxon>Caldilineales</taxon>
        <taxon>Caldilineaceae</taxon>
    </lineage>
</organism>
<dbReference type="GO" id="GO:0016491">
    <property type="term" value="F:oxidoreductase activity"/>
    <property type="evidence" value="ECO:0007669"/>
    <property type="project" value="UniProtKB-KW"/>
</dbReference>
<reference evidence="4" key="1">
    <citation type="submission" date="2019-09" db="EMBL/GenBank/DDBJ databases">
        <title>Characterisation of the sponge microbiome using genome-centric metagenomics.</title>
        <authorList>
            <person name="Engelberts J.P."/>
            <person name="Robbins S.J."/>
            <person name="De Goeij J.M."/>
            <person name="Aranda M."/>
            <person name="Bell S.C."/>
            <person name="Webster N.S."/>
        </authorList>
    </citation>
    <scope>NUCLEOTIDE SEQUENCE</scope>
    <source>
        <strain evidence="4">SB0662_bin_9</strain>
    </source>
</reference>
<dbReference type="SUPFAM" id="SSF55347">
    <property type="entry name" value="Glyceraldehyde-3-phosphate dehydrogenase-like, C-terminal domain"/>
    <property type="match status" value="1"/>
</dbReference>
<dbReference type="InterPro" id="IPR050463">
    <property type="entry name" value="Gfo/Idh/MocA_oxidrdct_glycsds"/>
</dbReference>
<dbReference type="EMBL" id="VXPY01000019">
    <property type="protein sequence ID" value="MYD89420.1"/>
    <property type="molecule type" value="Genomic_DNA"/>
</dbReference>
<proteinExistence type="predicted"/>
<evidence type="ECO:0000313" key="4">
    <source>
        <dbReference type="EMBL" id="MYD89420.1"/>
    </source>
</evidence>
<dbReference type="SUPFAM" id="SSF51735">
    <property type="entry name" value="NAD(P)-binding Rossmann-fold domains"/>
    <property type="match status" value="1"/>
</dbReference>
<accession>A0A6B1DPE0</accession>
<dbReference type="AlphaFoldDB" id="A0A6B1DPE0"/>
<dbReference type="GO" id="GO:0000166">
    <property type="term" value="F:nucleotide binding"/>
    <property type="evidence" value="ECO:0007669"/>
    <property type="project" value="InterPro"/>
</dbReference>
<dbReference type="PANTHER" id="PTHR43818">
    <property type="entry name" value="BCDNA.GH03377"/>
    <property type="match status" value="1"/>
</dbReference>
<dbReference type="InterPro" id="IPR055170">
    <property type="entry name" value="GFO_IDH_MocA-like_dom"/>
</dbReference>
<gene>
    <name evidence="4" type="ORF">F4Y08_03635</name>
</gene>
<feature type="domain" description="GFO/IDH/MocA-like oxidoreductase" evidence="3">
    <location>
        <begin position="179"/>
        <end position="256"/>
    </location>
</feature>
<name>A0A6B1DPE0_9CHLR</name>
<dbReference type="Gene3D" id="3.30.360.10">
    <property type="entry name" value="Dihydrodipicolinate Reductase, domain 2"/>
    <property type="match status" value="1"/>
</dbReference>
<protein>
    <submittedName>
        <fullName evidence="4">Gfo/Idh/MocA family oxidoreductase</fullName>
    </submittedName>
</protein>
<dbReference type="Pfam" id="PF01408">
    <property type="entry name" value="GFO_IDH_MocA"/>
    <property type="match status" value="1"/>
</dbReference>
<dbReference type="InterPro" id="IPR000683">
    <property type="entry name" value="Gfo/Idh/MocA-like_OxRdtase_N"/>
</dbReference>